<protein>
    <submittedName>
        <fullName evidence="2">Uncharacterized protein</fullName>
    </submittedName>
</protein>
<feature type="compositionally biased region" description="Basic residues" evidence="1">
    <location>
        <begin position="139"/>
        <end position="148"/>
    </location>
</feature>
<feature type="compositionally biased region" description="Basic residues" evidence="1">
    <location>
        <begin position="1"/>
        <end position="15"/>
    </location>
</feature>
<evidence type="ECO:0000256" key="1">
    <source>
        <dbReference type="SAM" id="MobiDB-lite"/>
    </source>
</evidence>
<dbReference type="Proteomes" id="UP000237000">
    <property type="component" value="Unassembled WGS sequence"/>
</dbReference>
<name>A0A2P5CHX1_TREOI</name>
<reference evidence="3" key="1">
    <citation type="submission" date="2016-06" db="EMBL/GenBank/DDBJ databases">
        <title>Parallel loss of symbiosis genes in relatives of nitrogen-fixing non-legume Parasponia.</title>
        <authorList>
            <person name="Van Velzen R."/>
            <person name="Holmer R."/>
            <person name="Bu F."/>
            <person name="Rutten L."/>
            <person name="Van Zeijl A."/>
            <person name="Liu W."/>
            <person name="Santuari L."/>
            <person name="Cao Q."/>
            <person name="Sharma T."/>
            <person name="Shen D."/>
            <person name="Roswanjaya Y."/>
            <person name="Wardhani T."/>
            <person name="Kalhor M.S."/>
            <person name="Jansen J."/>
            <person name="Van den Hoogen J."/>
            <person name="Gungor B."/>
            <person name="Hartog M."/>
            <person name="Hontelez J."/>
            <person name="Verver J."/>
            <person name="Yang W.-C."/>
            <person name="Schijlen E."/>
            <person name="Repin R."/>
            <person name="Schilthuizen M."/>
            <person name="Schranz E."/>
            <person name="Heidstra R."/>
            <person name="Miyata K."/>
            <person name="Fedorova E."/>
            <person name="Kohlen W."/>
            <person name="Bisseling T."/>
            <person name="Smit S."/>
            <person name="Geurts R."/>
        </authorList>
    </citation>
    <scope>NUCLEOTIDE SEQUENCE [LARGE SCALE GENOMIC DNA]</scope>
    <source>
        <strain evidence="3">cv. RG33-2</strain>
    </source>
</reference>
<sequence length="177" mass="20509">MTHILYKPKKKRKKEKKESIDREREANTVALGGKNDKQHTTNDTNPNRQRRKNLLSLIRRRWIKATHHILIKQSNGRKHEYGHQSMHEIDKLHTILRSLLRRERGGAVDHPQPSPRGETIAHISVLVPKTIREAEQKRGRSAQSHKARGHEPADRVALALVAENGSQKLESEDRPRR</sequence>
<proteinExistence type="predicted"/>
<dbReference type="EMBL" id="JXTC01000363">
    <property type="protein sequence ID" value="PON60637.1"/>
    <property type="molecule type" value="Genomic_DNA"/>
</dbReference>
<gene>
    <name evidence="2" type="ORF">TorRG33x02_284420</name>
</gene>
<dbReference type="InParanoid" id="A0A2P5CHX1"/>
<accession>A0A2P5CHX1</accession>
<feature type="region of interest" description="Disordered" evidence="1">
    <location>
        <begin position="1"/>
        <end position="50"/>
    </location>
</feature>
<organism evidence="2 3">
    <name type="scientific">Trema orientale</name>
    <name type="common">Charcoal tree</name>
    <name type="synonym">Celtis orientalis</name>
    <dbReference type="NCBI Taxonomy" id="63057"/>
    <lineage>
        <taxon>Eukaryota</taxon>
        <taxon>Viridiplantae</taxon>
        <taxon>Streptophyta</taxon>
        <taxon>Embryophyta</taxon>
        <taxon>Tracheophyta</taxon>
        <taxon>Spermatophyta</taxon>
        <taxon>Magnoliopsida</taxon>
        <taxon>eudicotyledons</taxon>
        <taxon>Gunneridae</taxon>
        <taxon>Pentapetalae</taxon>
        <taxon>rosids</taxon>
        <taxon>fabids</taxon>
        <taxon>Rosales</taxon>
        <taxon>Cannabaceae</taxon>
        <taxon>Trema</taxon>
    </lineage>
</organism>
<evidence type="ECO:0000313" key="3">
    <source>
        <dbReference type="Proteomes" id="UP000237000"/>
    </source>
</evidence>
<feature type="compositionally biased region" description="Basic and acidic residues" evidence="1">
    <location>
        <begin position="16"/>
        <end position="26"/>
    </location>
</feature>
<dbReference type="AlphaFoldDB" id="A0A2P5CHX1"/>
<feature type="region of interest" description="Disordered" evidence="1">
    <location>
        <begin position="133"/>
        <end position="177"/>
    </location>
</feature>
<keyword evidence="3" id="KW-1185">Reference proteome</keyword>
<comment type="caution">
    <text evidence="2">The sequence shown here is derived from an EMBL/GenBank/DDBJ whole genome shotgun (WGS) entry which is preliminary data.</text>
</comment>
<evidence type="ECO:0000313" key="2">
    <source>
        <dbReference type="EMBL" id="PON60637.1"/>
    </source>
</evidence>